<evidence type="ECO:0000313" key="1">
    <source>
        <dbReference type="EMBL" id="ELP91899.1"/>
    </source>
</evidence>
<dbReference type="GeneID" id="14890830"/>
<dbReference type="RefSeq" id="XP_004258670.1">
    <property type="nucleotide sequence ID" value="XM_004258622.1"/>
</dbReference>
<gene>
    <name evidence="1" type="ORF">EIN_398290</name>
</gene>
<keyword evidence="2" id="KW-1185">Reference proteome</keyword>
<protein>
    <recommendedName>
        <fullName evidence="3">C_GCAxxG_C_C family protein</fullName>
    </recommendedName>
</protein>
<evidence type="ECO:0000313" key="2">
    <source>
        <dbReference type="Proteomes" id="UP000014680"/>
    </source>
</evidence>
<dbReference type="OMA" id="TEELHIR"/>
<dbReference type="OrthoDB" id="24688at2759"/>
<dbReference type="KEGG" id="eiv:EIN_398290"/>
<dbReference type="VEuPathDB" id="AmoebaDB:EIN_398290"/>
<sequence length="114" mass="12167">MEKKSISDTCGEIHANHEGNCAMSVTLGYSRVTGKNYDTLLAQCKGYGGGHAPEGYCGALYAAMQIAGPEKEEEVKKKFMETSKGCIKCKEIRGGNIIPCNTCVRTAAAAIEDL</sequence>
<organism evidence="1 2">
    <name type="scientific">Entamoeba invadens IP1</name>
    <dbReference type="NCBI Taxonomy" id="370355"/>
    <lineage>
        <taxon>Eukaryota</taxon>
        <taxon>Amoebozoa</taxon>
        <taxon>Evosea</taxon>
        <taxon>Archamoebae</taxon>
        <taxon>Mastigamoebida</taxon>
        <taxon>Entamoebidae</taxon>
        <taxon>Entamoeba</taxon>
    </lineage>
</organism>
<name>A0A0A1UFT2_ENTIV</name>
<proteinExistence type="predicted"/>
<dbReference type="EMBL" id="KB206411">
    <property type="protein sequence ID" value="ELP91899.1"/>
    <property type="molecule type" value="Genomic_DNA"/>
</dbReference>
<dbReference type="Proteomes" id="UP000014680">
    <property type="component" value="Unassembled WGS sequence"/>
</dbReference>
<dbReference type="AlphaFoldDB" id="A0A0A1UFT2"/>
<reference evidence="1 2" key="1">
    <citation type="submission" date="2012-10" db="EMBL/GenBank/DDBJ databases">
        <authorList>
            <person name="Zafar N."/>
            <person name="Inman J."/>
            <person name="Hall N."/>
            <person name="Lorenzi H."/>
            <person name="Caler E."/>
        </authorList>
    </citation>
    <scope>NUCLEOTIDE SEQUENCE [LARGE SCALE GENOMIC DNA]</scope>
    <source>
        <strain evidence="1 2">IP1</strain>
    </source>
</reference>
<evidence type="ECO:0008006" key="3">
    <source>
        <dbReference type="Google" id="ProtNLM"/>
    </source>
</evidence>
<accession>A0A0A1UFT2</accession>